<accession>H0GUR7</accession>
<evidence type="ECO:0000256" key="4">
    <source>
        <dbReference type="PROSITE-ProRule" id="PRU00108"/>
    </source>
</evidence>
<dbReference type="PANTHER" id="PTHR11850">
    <property type="entry name" value="HOMEOBOX PROTEIN TRANSCRIPTION FACTORS"/>
    <property type="match status" value="1"/>
</dbReference>
<dbReference type="InterPro" id="IPR050224">
    <property type="entry name" value="TALE_homeobox"/>
</dbReference>
<dbReference type="PROSITE" id="PS50071">
    <property type="entry name" value="HOMEOBOX_2"/>
    <property type="match status" value="1"/>
</dbReference>
<protein>
    <submittedName>
        <fullName evidence="6">Tos8p</fullName>
    </submittedName>
</protein>
<evidence type="ECO:0000256" key="2">
    <source>
        <dbReference type="ARBA" id="ARBA00023155"/>
    </source>
</evidence>
<dbReference type="GO" id="GO:0003677">
    <property type="term" value="F:DNA binding"/>
    <property type="evidence" value="ECO:0007669"/>
    <property type="project" value="UniProtKB-UniRule"/>
</dbReference>
<gene>
    <name evidence="6" type="ORF">VIN7_7088</name>
</gene>
<keyword evidence="3 4" id="KW-0539">Nucleus</keyword>
<reference evidence="6 7" key="1">
    <citation type="journal article" date="2012" name="FEMS Yeast Res.">
        <title>The genome sequence of the wine yeast VIN7 reveals an allotriploid hybrid genome with Saccharomyces cerevisiae and Saccharomyces kudriavzevii origins.</title>
        <authorList>
            <person name="Borneman A.R."/>
            <person name="Desany B.A."/>
            <person name="Riches D."/>
            <person name="Affourtit J.P."/>
            <person name="Forgan A.H."/>
            <person name="Pretorius I.S."/>
            <person name="Egholm M."/>
            <person name="Chambers P.J."/>
        </authorList>
    </citation>
    <scope>NUCLEOTIDE SEQUENCE [LARGE SCALE GENOMIC DNA]</scope>
    <source>
        <strain evidence="6 7">VIN7</strain>
    </source>
</reference>
<dbReference type="Gene3D" id="1.10.10.60">
    <property type="entry name" value="Homeodomain-like"/>
    <property type="match status" value="1"/>
</dbReference>
<dbReference type="Proteomes" id="UP000009009">
    <property type="component" value="Unassembled WGS sequence"/>
</dbReference>
<dbReference type="CDD" id="cd00086">
    <property type="entry name" value="homeodomain"/>
    <property type="match status" value="1"/>
</dbReference>
<dbReference type="Pfam" id="PF05920">
    <property type="entry name" value="Homeobox_KN"/>
    <property type="match status" value="1"/>
</dbReference>
<feature type="DNA-binding region" description="Homeobox" evidence="4">
    <location>
        <begin position="209"/>
        <end position="271"/>
    </location>
</feature>
<evidence type="ECO:0000259" key="5">
    <source>
        <dbReference type="PROSITE" id="PS50071"/>
    </source>
</evidence>
<evidence type="ECO:0000313" key="7">
    <source>
        <dbReference type="Proteomes" id="UP000009009"/>
    </source>
</evidence>
<dbReference type="PhylomeDB" id="H0GUR7"/>
<name>H0GUR7_SACCK</name>
<dbReference type="OrthoDB" id="10056939at2759"/>
<organism evidence="6 7">
    <name type="scientific">Saccharomyces cerevisiae x Saccharomyces kudriavzevii (strain VIN7)</name>
    <name type="common">Yeast</name>
    <dbReference type="NCBI Taxonomy" id="1095631"/>
    <lineage>
        <taxon>Eukaryota</taxon>
        <taxon>Fungi</taxon>
        <taxon>Dikarya</taxon>
        <taxon>Ascomycota</taxon>
        <taxon>Saccharomycotina</taxon>
        <taxon>Saccharomycetes</taxon>
        <taxon>Saccharomycetales</taxon>
        <taxon>Saccharomycetaceae</taxon>
        <taxon>Saccharomyces</taxon>
    </lineage>
</organism>
<dbReference type="HOGENOM" id="CLU_094664_0_0_1"/>
<evidence type="ECO:0000313" key="6">
    <source>
        <dbReference type="EMBL" id="EHN02450.1"/>
    </source>
</evidence>
<dbReference type="EMBL" id="AGVY01000212">
    <property type="protein sequence ID" value="EHN02450.1"/>
    <property type="molecule type" value="Genomic_DNA"/>
</dbReference>
<evidence type="ECO:0000256" key="1">
    <source>
        <dbReference type="ARBA" id="ARBA00023125"/>
    </source>
</evidence>
<dbReference type="SUPFAM" id="SSF46689">
    <property type="entry name" value="Homeodomain-like"/>
    <property type="match status" value="1"/>
</dbReference>
<comment type="caution">
    <text evidence="6">The sequence shown here is derived from an EMBL/GenBank/DDBJ whole genome shotgun (WGS) entry which is preliminary data.</text>
</comment>
<sequence>MGTSVLNLNQNIELPPIQILFESLNRENEPRPYCEERRLQQLNPSFIPRTSIAVGSPVNPVPVSSPGQASLSVVQLTQFQYHPLFFIGPSPVRGAQNNSVVISQNITQFPVIYKSPQVVPTSERDYVISVGRSPISSLPDYEHFSSSTYYQGQRRAQPYPVNATTMMGNYLTPQPIGISRGKLLSSNIDKKAAYTSSKELSVKEKRLKGHGKRSNLPKATVCILNQWLLEHIHNPYPTVQEKRDLLAKTGLTKLQISNWFINARRRKIFSGHNDVNNFKKKFNSSTDLPKL</sequence>
<dbReference type="GO" id="GO:0005634">
    <property type="term" value="C:nucleus"/>
    <property type="evidence" value="ECO:0007669"/>
    <property type="project" value="UniProtKB-SubCell"/>
</dbReference>
<dbReference type="InterPro" id="IPR009057">
    <property type="entry name" value="Homeodomain-like_sf"/>
</dbReference>
<dbReference type="SMART" id="SM00389">
    <property type="entry name" value="HOX"/>
    <property type="match status" value="1"/>
</dbReference>
<dbReference type="GO" id="GO:0006355">
    <property type="term" value="P:regulation of DNA-templated transcription"/>
    <property type="evidence" value="ECO:0007669"/>
    <property type="project" value="InterPro"/>
</dbReference>
<feature type="domain" description="Homeobox" evidence="5">
    <location>
        <begin position="207"/>
        <end position="270"/>
    </location>
</feature>
<comment type="subcellular location">
    <subcellularLocation>
        <location evidence="4">Nucleus</location>
    </subcellularLocation>
</comment>
<keyword evidence="2 4" id="KW-0371">Homeobox</keyword>
<evidence type="ECO:0000256" key="3">
    <source>
        <dbReference type="ARBA" id="ARBA00023242"/>
    </source>
</evidence>
<dbReference type="AlphaFoldDB" id="H0GUR7"/>
<proteinExistence type="predicted"/>
<dbReference type="InterPro" id="IPR008422">
    <property type="entry name" value="KN_HD"/>
</dbReference>
<dbReference type="InterPro" id="IPR001356">
    <property type="entry name" value="HD"/>
</dbReference>
<keyword evidence="1 4" id="KW-0238">DNA-binding</keyword>
<keyword evidence="7" id="KW-1185">Reference proteome</keyword>